<evidence type="ECO:0000313" key="7">
    <source>
        <dbReference type="EMBL" id="MZR29717.1"/>
    </source>
</evidence>
<name>A0A6L8W638_9PROT</name>
<keyword evidence="3 5" id="KW-1133">Transmembrane helix</keyword>
<feature type="domain" description="VanZ-like" evidence="6">
    <location>
        <begin position="25"/>
        <end position="95"/>
    </location>
</feature>
<sequence>MLSLVILSLLPPGNEPDFSHLFNDKVRHFTAYALLAIAACHAGRNWRQRFILCVLTLMVSILVEFLQPFTGRNFELLDIVANLSGIIAGMGLSALAFQYLRRKVHL</sequence>
<reference evidence="7 8" key="1">
    <citation type="submission" date="2019-12" db="EMBL/GenBank/DDBJ databases">
        <title>Snethiella sp. nov. sp. isolated from sea sand.</title>
        <authorList>
            <person name="Kim J."/>
            <person name="Jeong S.E."/>
            <person name="Jung H.S."/>
            <person name="Jeon C.O."/>
        </authorList>
    </citation>
    <scope>NUCLEOTIDE SEQUENCE [LARGE SCALE GENOMIC DNA]</scope>
    <source>
        <strain evidence="7 8">DP05</strain>
    </source>
</reference>
<evidence type="ECO:0000313" key="8">
    <source>
        <dbReference type="Proteomes" id="UP000476030"/>
    </source>
</evidence>
<dbReference type="PANTHER" id="PTHR28008">
    <property type="entry name" value="DOMAIN PROTEIN, PUTATIVE (AFU_ORTHOLOGUE AFUA_3G10980)-RELATED"/>
    <property type="match status" value="1"/>
</dbReference>
<protein>
    <recommendedName>
        <fullName evidence="6">VanZ-like domain-containing protein</fullName>
    </recommendedName>
</protein>
<evidence type="ECO:0000256" key="2">
    <source>
        <dbReference type="ARBA" id="ARBA00022692"/>
    </source>
</evidence>
<dbReference type="AlphaFoldDB" id="A0A6L8W638"/>
<dbReference type="InterPro" id="IPR035952">
    <property type="entry name" value="Rhomboid-like_sf"/>
</dbReference>
<dbReference type="GO" id="GO:0016020">
    <property type="term" value="C:membrane"/>
    <property type="evidence" value="ECO:0007669"/>
    <property type="project" value="UniProtKB-SubCell"/>
</dbReference>
<organism evidence="7 8">
    <name type="scientific">Sneathiella litorea</name>
    <dbReference type="NCBI Taxonomy" id="2606216"/>
    <lineage>
        <taxon>Bacteria</taxon>
        <taxon>Pseudomonadati</taxon>
        <taxon>Pseudomonadota</taxon>
        <taxon>Alphaproteobacteria</taxon>
        <taxon>Sneathiellales</taxon>
        <taxon>Sneathiellaceae</taxon>
        <taxon>Sneathiella</taxon>
    </lineage>
</organism>
<accession>A0A6L8W638</accession>
<evidence type="ECO:0000256" key="5">
    <source>
        <dbReference type="SAM" id="Phobius"/>
    </source>
</evidence>
<feature type="transmembrane region" description="Helical" evidence="5">
    <location>
        <begin position="79"/>
        <end position="100"/>
    </location>
</feature>
<dbReference type="NCBIfam" id="NF037970">
    <property type="entry name" value="vanZ_1"/>
    <property type="match status" value="1"/>
</dbReference>
<keyword evidence="4 5" id="KW-0472">Membrane</keyword>
<keyword evidence="2 5" id="KW-0812">Transmembrane</keyword>
<keyword evidence="8" id="KW-1185">Reference proteome</keyword>
<feature type="transmembrane region" description="Helical" evidence="5">
    <location>
        <begin position="50"/>
        <end position="67"/>
    </location>
</feature>
<evidence type="ECO:0000259" key="6">
    <source>
        <dbReference type="Pfam" id="PF04892"/>
    </source>
</evidence>
<gene>
    <name evidence="7" type="ORF">GQE98_03620</name>
</gene>
<dbReference type="EMBL" id="WTUW01000001">
    <property type="protein sequence ID" value="MZR29717.1"/>
    <property type="molecule type" value="Genomic_DNA"/>
</dbReference>
<evidence type="ECO:0000256" key="1">
    <source>
        <dbReference type="ARBA" id="ARBA00004141"/>
    </source>
</evidence>
<dbReference type="InterPro" id="IPR006976">
    <property type="entry name" value="VanZ-like"/>
</dbReference>
<dbReference type="Pfam" id="PF04892">
    <property type="entry name" value="VanZ"/>
    <property type="match status" value="1"/>
</dbReference>
<feature type="transmembrane region" description="Helical" evidence="5">
    <location>
        <begin position="26"/>
        <end position="43"/>
    </location>
</feature>
<dbReference type="PANTHER" id="PTHR28008:SF1">
    <property type="entry name" value="DOMAIN PROTEIN, PUTATIVE (AFU_ORTHOLOGUE AFUA_3G10980)-RELATED"/>
    <property type="match status" value="1"/>
</dbReference>
<evidence type="ECO:0000256" key="4">
    <source>
        <dbReference type="ARBA" id="ARBA00023136"/>
    </source>
</evidence>
<dbReference type="RefSeq" id="WP_161314185.1">
    <property type="nucleotide sequence ID" value="NZ_WTUW01000001.1"/>
</dbReference>
<evidence type="ECO:0000256" key="3">
    <source>
        <dbReference type="ARBA" id="ARBA00022989"/>
    </source>
</evidence>
<comment type="caution">
    <text evidence="7">The sequence shown here is derived from an EMBL/GenBank/DDBJ whole genome shotgun (WGS) entry which is preliminary data.</text>
</comment>
<dbReference type="SUPFAM" id="SSF144091">
    <property type="entry name" value="Rhomboid-like"/>
    <property type="match status" value="1"/>
</dbReference>
<dbReference type="Proteomes" id="UP000476030">
    <property type="component" value="Unassembled WGS sequence"/>
</dbReference>
<proteinExistence type="predicted"/>
<comment type="subcellular location">
    <subcellularLocation>
        <location evidence="1">Membrane</location>
        <topology evidence="1">Multi-pass membrane protein</topology>
    </subcellularLocation>
</comment>